<dbReference type="SUPFAM" id="SSF55405">
    <property type="entry name" value="RNA bacteriophage capsid protein"/>
    <property type="match status" value="1"/>
</dbReference>
<evidence type="ECO:0000256" key="3">
    <source>
        <dbReference type="ARBA" id="ARBA00022844"/>
    </source>
</evidence>
<sequence length="133" mass="14591">MPQLQTLVLTDRATTPVNRTFIPRDIDKDGMASVAHSTGVPVGDQVLTIQTTRTRTGRIKVLIQGKFPVVATETVNGVSMPKVIRYANANHVFYFDATSTEQERNDVVGMMASAYAPTKELIHATLVKLEGVY</sequence>
<dbReference type="EMBL" id="BK013357">
    <property type="protein sequence ID" value="DAD49845.1"/>
    <property type="molecule type" value="Genomic_RNA"/>
</dbReference>
<dbReference type="Pfam" id="PF01819">
    <property type="entry name" value="Levi_coat"/>
    <property type="match status" value="1"/>
</dbReference>
<evidence type="ECO:0000313" key="4">
    <source>
        <dbReference type="EMBL" id="DAD49845.1"/>
    </source>
</evidence>
<organism evidence="4 5">
    <name type="scientific">ssRNA phage AIN002</name>
    <dbReference type="NCBI Taxonomy" id="2785985"/>
    <lineage>
        <taxon>Viruses</taxon>
        <taxon>Riboviria</taxon>
        <taxon>Orthornavirae</taxon>
        <taxon>Lenarviricota</taxon>
        <taxon>Leviviricetes</taxon>
        <taxon>Norzivirales</taxon>
        <taxon>Fiersviridae</taxon>
        <taxon>Chaedoavirus</taxon>
        <taxon>Chaedoavirus insecticola</taxon>
    </lineage>
</organism>
<name>A0A8S5KXR0_9VIRU</name>
<evidence type="ECO:0000313" key="5">
    <source>
        <dbReference type="Proteomes" id="UP000682941"/>
    </source>
</evidence>
<dbReference type="Proteomes" id="UP000682941">
    <property type="component" value="Segment"/>
</dbReference>
<keyword evidence="5" id="KW-1185">Reference proteome</keyword>
<comment type="subcellular location">
    <subcellularLocation>
        <location evidence="1">Virion</location>
    </subcellularLocation>
</comment>
<evidence type="ECO:0000256" key="2">
    <source>
        <dbReference type="ARBA" id="ARBA00022561"/>
    </source>
</evidence>
<proteinExistence type="predicted"/>
<dbReference type="RefSeq" id="YP_010769195.1">
    <property type="nucleotide sequence ID" value="NC_073905.1"/>
</dbReference>
<keyword evidence="3" id="KW-0946">Virion</keyword>
<keyword evidence="2 4" id="KW-0167">Capsid protein</keyword>
<dbReference type="InterPro" id="IPR002703">
    <property type="entry name" value="Levivir_coat"/>
</dbReference>
<reference evidence="4" key="1">
    <citation type="submission" date="2020-09" db="EMBL/GenBank/DDBJ databases">
        <title>Leviviricetes taxonomy.</title>
        <authorList>
            <person name="Stockdale S.R."/>
            <person name="Callanan J."/>
            <person name="Adriaenssens E.M."/>
            <person name="Kuhn J.H."/>
            <person name="Rumnieks J."/>
            <person name="Shkoporov A."/>
            <person name="Draper L.A."/>
            <person name="Ross P."/>
            <person name="Hill C."/>
        </authorList>
    </citation>
    <scope>NUCLEOTIDE SEQUENCE</scope>
</reference>
<dbReference type="GeneID" id="80398141"/>
<dbReference type="InterPro" id="IPR015954">
    <property type="entry name" value="Phage_RNA-type_capsid"/>
</dbReference>
<accession>A0A8S5KXR0</accession>
<dbReference type="Gene3D" id="3.30.380.10">
    <property type="entry name" value="MS2 Viral Coat Protein"/>
    <property type="match status" value="1"/>
</dbReference>
<gene>
    <name evidence="4" type="primary">AIN002_2</name>
</gene>
<protein>
    <submittedName>
        <fullName evidence="4">Coat protein</fullName>
    </submittedName>
</protein>
<evidence type="ECO:0000256" key="1">
    <source>
        <dbReference type="ARBA" id="ARBA00004328"/>
    </source>
</evidence>
<dbReference type="GO" id="GO:0005198">
    <property type="term" value="F:structural molecule activity"/>
    <property type="evidence" value="ECO:0007669"/>
    <property type="project" value="InterPro"/>
</dbReference>
<dbReference type="KEGG" id="vg:80398141"/>
<dbReference type="GO" id="GO:0019028">
    <property type="term" value="C:viral capsid"/>
    <property type="evidence" value="ECO:0007669"/>
    <property type="project" value="UniProtKB-KW"/>
</dbReference>